<dbReference type="EMBL" id="CP015922">
    <property type="protein sequence ID" value="ANJ00416.1"/>
    <property type="molecule type" value="Genomic_DNA"/>
</dbReference>
<evidence type="ECO:0000313" key="2">
    <source>
        <dbReference type="Proteomes" id="UP000078463"/>
    </source>
</evidence>
<keyword evidence="2" id="KW-1185">Reference proteome</keyword>
<dbReference type="RefSeq" id="WP_068949414.1">
    <property type="nucleotide sequence ID" value="NZ_CP015922.1"/>
</dbReference>
<dbReference type="Proteomes" id="UP000078463">
    <property type="component" value="Chromosome"/>
</dbReference>
<dbReference type="OrthoDB" id="9126739at2"/>
<sequence length="260" mass="30422">MDELHFYKGFPVEDDIYGFSLEVSASKAKHSIYESWFDVLKASPWYAEAQKTREFKNQAIADTCKLFGDLSNLTFEKWWKATGYKIFKERIPFTEIKPVDLDYKFKQAKDPNEPPILLLEVPLHLDIKILRRQFDEILRMQEAYQERRKFSIFDNTTANAKIFQLGQKFGYEVIKRDLEIYSDYQKESVKEGFIAYQFAQKHGLLGSPEITNRVTDADRSKLHGALMYNLENTKKLIANATVGRFPDTSDYLPEARELLN</sequence>
<proteinExistence type="predicted"/>
<evidence type="ECO:0000313" key="1">
    <source>
        <dbReference type="EMBL" id="ANJ00416.1"/>
    </source>
</evidence>
<dbReference type="STRING" id="1743168.A8O14_10225"/>
<dbReference type="AlphaFoldDB" id="A0A191UHP5"/>
<dbReference type="KEGG" id="pwu:A8O14_10225"/>
<protein>
    <submittedName>
        <fullName evidence="1">Uncharacterized protein</fullName>
    </submittedName>
</protein>
<accession>A0A191UHP5</accession>
<gene>
    <name evidence="1" type="ORF">A8O14_10225</name>
</gene>
<organism evidence="1 2">
    <name type="scientific">Polynucleobacter wuianus</name>
    <dbReference type="NCBI Taxonomy" id="1743168"/>
    <lineage>
        <taxon>Bacteria</taxon>
        <taxon>Pseudomonadati</taxon>
        <taxon>Pseudomonadota</taxon>
        <taxon>Betaproteobacteria</taxon>
        <taxon>Burkholderiales</taxon>
        <taxon>Burkholderiaceae</taxon>
        <taxon>Polynucleobacter</taxon>
    </lineage>
</organism>
<reference evidence="2" key="1">
    <citation type="submission" date="2016-05" db="EMBL/GenBank/DDBJ databases">
        <title>Polynucleobacter sp. QLW-P1FAT50C-4 genome.</title>
        <authorList>
            <person name="Hahn M.W."/>
        </authorList>
    </citation>
    <scope>NUCLEOTIDE SEQUENCE [LARGE SCALE GENOMIC DNA]</scope>
    <source>
        <strain evidence="2">QLW-P1FAT50C-4</strain>
    </source>
</reference>
<name>A0A191UHP5_9BURK</name>